<feature type="non-terminal residue" evidence="2">
    <location>
        <position position="1"/>
    </location>
</feature>
<feature type="non-terminal residue" evidence="2">
    <location>
        <position position="123"/>
    </location>
</feature>
<dbReference type="Pfam" id="PF17919">
    <property type="entry name" value="RT_RNaseH_2"/>
    <property type="match status" value="1"/>
</dbReference>
<dbReference type="SUPFAM" id="SSF56672">
    <property type="entry name" value="DNA/RNA polymerases"/>
    <property type="match status" value="1"/>
</dbReference>
<sequence length="123" mass="13940">LYAKQSKCLFAQRTIEYLDHIVSARGVAPDNTKIEAMTQWPVPRNIKELRGFLGLTGYYRKFVKGYASIAGPLTSLLKKDSFLWSEEAQKAFLQLKSAMTETPMLAFPDFPKDFVIQTDASGW</sequence>
<evidence type="ECO:0000313" key="3">
    <source>
        <dbReference type="Proteomes" id="UP000187406"/>
    </source>
</evidence>
<proteinExistence type="predicted"/>
<feature type="domain" description="Reverse transcriptase/retrotransposon-derived protein RNase H-like" evidence="1">
    <location>
        <begin position="84"/>
        <end position="122"/>
    </location>
</feature>
<evidence type="ECO:0000259" key="1">
    <source>
        <dbReference type="Pfam" id="PF17919"/>
    </source>
</evidence>
<evidence type="ECO:0000313" key="2">
    <source>
        <dbReference type="EMBL" id="GAV65419.1"/>
    </source>
</evidence>
<dbReference type="OrthoDB" id="1909920at2759"/>
<reference evidence="3" key="1">
    <citation type="submission" date="2016-04" db="EMBL/GenBank/DDBJ databases">
        <title>Cephalotus genome sequencing.</title>
        <authorList>
            <person name="Fukushima K."/>
            <person name="Hasebe M."/>
            <person name="Fang X."/>
        </authorList>
    </citation>
    <scope>NUCLEOTIDE SEQUENCE [LARGE SCALE GENOMIC DNA]</scope>
    <source>
        <strain evidence="3">cv. St1</strain>
    </source>
</reference>
<keyword evidence="3" id="KW-1185">Reference proteome</keyword>
<dbReference type="InterPro" id="IPR051320">
    <property type="entry name" value="Viral_Replic_Matur_Polypro"/>
</dbReference>
<protein>
    <recommendedName>
        <fullName evidence="1">Reverse transcriptase/retrotransposon-derived protein RNase H-like domain-containing protein</fullName>
    </recommendedName>
</protein>
<dbReference type="Gene3D" id="3.30.70.270">
    <property type="match status" value="1"/>
</dbReference>
<comment type="caution">
    <text evidence="2">The sequence shown here is derived from an EMBL/GenBank/DDBJ whole genome shotgun (WGS) entry which is preliminary data.</text>
</comment>
<dbReference type="PANTHER" id="PTHR33064:SF37">
    <property type="entry name" value="RIBONUCLEASE H"/>
    <property type="match status" value="1"/>
</dbReference>
<dbReference type="InParanoid" id="A0A1Q3BBX9"/>
<organism evidence="2 3">
    <name type="scientific">Cephalotus follicularis</name>
    <name type="common">Albany pitcher plant</name>
    <dbReference type="NCBI Taxonomy" id="3775"/>
    <lineage>
        <taxon>Eukaryota</taxon>
        <taxon>Viridiplantae</taxon>
        <taxon>Streptophyta</taxon>
        <taxon>Embryophyta</taxon>
        <taxon>Tracheophyta</taxon>
        <taxon>Spermatophyta</taxon>
        <taxon>Magnoliopsida</taxon>
        <taxon>eudicotyledons</taxon>
        <taxon>Gunneridae</taxon>
        <taxon>Pentapetalae</taxon>
        <taxon>rosids</taxon>
        <taxon>fabids</taxon>
        <taxon>Oxalidales</taxon>
        <taxon>Cephalotaceae</taxon>
        <taxon>Cephalotus</taxon>
    </lineage>
</organism>
<dbReference type="STRING" id="3775.A0A1Q3BBX9"/>
<dbReference type="Proteomes" id="UP000187406">
    <property type="component" value="Unassembled WGS sequence"/>
</dbReference>
<dbReference type="InterPro" id="IPR043502">
    <property type="entry name" value="DNA/RNA_pol_sf"/>
</dbReference>
<dbReference type="FunFam" id="3.30.70.270:FF:000020">
    <property type="entry name" value="Transposon Tf2-6 polyprotein-like Protein"/>
    <property type="match status" value="1"/>
</dbReference>
<dbReference type="EMBL" id="BDDD01000411">
    <property type="protein sequence ID" value="GAV65419.1"/>
    <property type="molecule type" value="Genomic_DNA"/>
</dbReference>
<dbReference type="AlphaFoldDB" id="A0A1Q3BBX9"/>
<dbReference type="InterPro" id="IPR043128">
    <property type="entry name" value="Rev_trsase/Diguanyl_cyclase"/>
</dbReference>
<gene>
    <name evidence="2" type="ORF">CFOL_v3_08934</name>
</gene>
<name>A0A1Q3BBX9_CEPFO</name>
<accession>A0A1Q3BBX9</accession>
<dbReference type="InterPro" id="IPR041577">
    <property type="entry name" value="RT_RNaseH_2"/>
</dbReference>
<dbReference type="PANTHER" id="PTHR33064">
    <property type="entry name" value="POL PROTEIN"/>
    <property type="match status" value="1"/>
</dbReference>